<sequence>MHSYATTTNTMYPSGSVPSGTAHFRQVGAGSSVPASKDAIGQETIPITSAGTVATNAIGASVNSTGLISSSILQPHHYYSMLPNGSVDPNLNAVGLETTPGYTVADHFAGRYAAEPDASSAVPIPMSETESMHPSGLPSYAAATQRVHPAHGPQAPNPYYYGYAAT</sequence>
<proteinExistence type="predicted"/>
<dbReference type="Proteomes" id="UP000728185">
    <property type="component" value="Unassembled WGS sequence"/>
</dbReference>
<evidence type="ECO:0000313" key="2">
    <source>
        <dbReference type="Proteomes" id="UP000728185"/>
    </source>
</evidence>
<protein>
    <submittedName>
        <fullName evidence="1">Uncharacterized protein</fullName>
    </submittedName>
</protein>
<evidence type="ECO:0000313" key="1">
    <source>
        <dbReference type="EMBL" id="KAA0199909.1"/>
    </source>
</evidence>
<comment type="caution">
    <text evidence="1">The sequence shown here is derived from an EMBL/GenBank/DDBJ whole genome shotgun (WGS) entry which is preliminary data.</text>
</comment>
<accession>A0A8E0S3I4</accession>
<keyword evidence="2" id="KW-1185">Reference proteome</keyword>
<gene>
    <name evidence="1" type="ORF">FBUS_04839</name>
</gene>
<reference evidence="1" key="1">
    <citation type="submission" date="2019-05" db="EMBL/GenBank/DDBJ databases">
        <title>Annotation for the trematode Fasciolopsis buski.</title>
        <authorList>
            <person name="Choi Y.-J."/>
        </authorList>
    </citation>
    <scope>NUCLEOTIDE SEQUENCE</scope>
    <source>
        <strain evidence="1">HT</strain>
        <tissue evidence="1">Whole worm</tissue>
    </source>
</reference>
<name>A0A8E0S3I4_9TREM</name>
<dbReference type="AlphaFoldDB" id="A0A8E0S3I4"/>
<organism evidence="1 2">
    <name type="scientific">Fasciolopsis buskii</name>
    <dbReference type="NCBI Taxonomy" id="27845"/>
    <lineage>
        <taxon>Eukaryota</taxon>
        <taxon>Metazoa</taxon>
        <taxon>Spiralia</taxon>
        <taxon>Lophotrochozoa</taxon>
        <taxon>Platyhelminthes</taxon>
        <taxon>Trematoda</taxon>
        <taxon>Digenea</taxon>
        <taxon>Plagiorchiida</taxon>
        <taxon>Echinostomata</taxon>
        <taxon>Echinostomatoidea</taxon>
        <taxon>Fasciolidae</taxon>
        <taxon>Fasciolopsis</taxon>
    </lineage>
</organism>
<dbReference type="EMBL" id="LUCM01000846">
    <property type="protein sequence ID" value="KAA0199909.1"/>
    <property type="molecule type" value="Genomic_DNA"/>
</dbReference>